<dbReference type="AlphaFoldDB" id="A0A369Z085"/>
<proteinExistence type="predicted"/>
<dbReference type="PANTHER" id="PTHR35813:SF1">
    <property type="entry name" value="INNER MEMBRANE PROTEIN YBAN"/>
    <property type="match status" value="1"/>
</dbReference>
<feature type="transmembrane region" description="Helical" evidence="1">
    <location>
        <begin position="131"/>
        <end position="150"/>
    </location>
</feature>
<feature type="transmembrane region" description="Helical" evidence="1">
    <location>
        <begin position="6"/>
        <end position="27"/>
    </location>
</feature>
<sequence length="158" mass="17739">MDGTSFFSIIIFSGIIALAIVVGVVSLKFFPKTSLTKAMYVALGCISLILGVIGIFLPILPTTPFLLLTLYSFAKGSSRLEQWFLGTKLYQKHLKSFNERRALTKKAKISILTFSTTMLLIGFYFTPSVVGRTIIAILIAVKYWFFFFWIKTEDVKNG</sequence>
<keyword evidence="1" id="KW-0472">Membrane</keyword>
<dbReference type="Pfam" id="PF04304">
    <property type="entry name" value="DUF454"/>
    <property type="match status" value="1"/>
</dbReference>
<comment type="caution">
    <text evidence="2">The sequence shown here is derived from an EMBL/GenBank/DDBJ whole genome shotgun (WGS) entry which is preliminary data.</text>
</comment>
<keyword evidence="1" id="KW-0812">Transmembrane</keyword>
<protein>
    <submittedName>
        <fullName evidence="2">DUF454 domain-containing protein</fullName>
    </submittedName>
</protein>
<dbReference type="GO" id="GO:0005886">
    <property type="term" value="C:plasma membrane"/>
    <property type="evidence" value="ECO:0007669"/>
    <property type="project" value="TreeGrafter"/>
</dbReference>
<name>A0A369Z085_HAEPA</name>
<feature type="transmembrane region" description="Helical" evidence="1">
    <location>
        <begin position="39"/>
        <end position="59"/>
    </location>
</feature>
<evidence type="ECO:0000313" key="3">
    <source>
        <dbReference type="Proteomes" id="UP000253910"/>
    </source>
</evidence>
<evidence type="ECO:0000256" key="1">
    <source>
        <dbReference type="SAM" id="Phobius"/>
    </source>
</evidence>
<accession>A0A369Z085</accession>
<dbReference type="Proteomes" id="UP000253910">
    <property type="component" value="Unassembled WGS sequence"/>
</dbReference>
<dbReference type="InterPro" id="IPR007401">
    <property type="entry name" value="DUF454"/>
</dbReference>
<evidence type="ECO:0000313" key="2">
    <source>
        <dbReference type="EMBL" id="RDE91326.1"/>
    </source>
</evidence>
<keyword evidence="1" id="KW-1133">Transmembrane helix</keyword>
<reference evidence="2 3" key="1">
    <citation type="submission" date="2018-05" db="EMBL/GenBank/DDBJ databases">
        <title>Draft Genome Sequences for a Diverse set of 7 Haemophilus Species.</title>
        <authorList>
            <person name="Nichols M."/>
            <person name="Topaz N."/>
            <person name="Wang X."/>
            <person name="Wang X."/>
            <person name="Boxrud D."/>
        </authorList>
    </citation>
    <scope>NUCLEOTIDE SEQUENCE [LARGE SCALE GENOMIC DNA]</scope>
    <source>
        <strain evidence="2 3">C2008001710</strain>
    </source>
</reference>
<dbReference type="EMBL" id="QEPW01000008">
    <property type="protein sequence ID" value="RDE91326.1"/>
    <property type="molecule type" value="Genomic_DNA"/>
</dbReference>
<dbReference type="PANTHER" id="PTHR35813">
    <property type="entry name" value="INNER MEMBRANE PROTEIN YBAN"/>
    <property type="match status" value="1"/>
</dbReference>
<organism evidence="2 3">
    <name type="scientific">Haemophilus parainfluenzae</name>
    <dbReference type="NCBI Taxonomy" id="729"/>
    <lineage>
        <taxon>Bacteria</taxon>
        <taxon>Pseudomonadati</taxon>
        <taxon>Pseudomonadota</taxon>
        <taxon>Gammaproteobacteria</taxon>
        <taxon>Pasteurellales</taxon>
        <taxon>Pasteurellaceae</taxon>
        <taxon>Haemophilus</taxon>
    </lineage>
</organism>
<gene>
    <name evidence="2" type="ORF">DPV87_05495</name>
</gene>